<organism evidence="2 3">
    <name type="scientific">Niallia nealsonii</name>
    <dbReference type="NCBI Taxonomy" id="115979"/>
    <lineage>
        <taxon>Bacteria</taxon>
        <taxon>Bacillati</taxon>
        <taxon>Bacillota</taxon>
        <taxon>Bacilli</taxon>
        <taxon>Bacillales</taxon>
        <taxon>Bacillaceae</taxon>
        <taxon>Niallia</taxon>
    </lineage>
</organism>
<dbReference type="RefSeq" id="WP_101178024.1">
    <property type="nucleotide sequence ID" value="NZ_PISE01000031.1"/>
</dbReference>
<gene>
    <name evidence="2" type="ORF">CWS01_15125</name>
</gene>
<protein>
    <submittedName>
        <fullName evidence="2">Uncharacterized protein</fullName>
    </submittedName>
</protein>
<keyword evidence="3" id="KW-1185">Reference proteome</keyword>
<evidence type="ECO:0000313" key="3">
    <source>
        <dbReference type="Proteomes" id="UP000233375"/>
    </source>
</evidence>
<evidence type="ECO:0000256" key="1">
    <source>
        <dbReference type="SAM" id="MobiDB-lite"/>
    </source>
</evidence>
<dbReference type="OrthoDB" id="2915544at2"/>
<accession>A0A2N0Z0G2</accession>
<reference evidence="2 3" key="1">
    <citation type="journal article" date="2003" name="Int. J. Syst. Evol. Microbiol.">
        <title>Bacillus nealsonii sp. nov., isolated from a spacecraft-assembly facility, whose spores are gamma-radiation resistant.</title>
        <authorList>
            <person name="Venkateswaran K."/>
            <person name="Kempf M."/>
            <person name="Chen F."/>
            <person name="Satomi M."/>
            <person name="Nicholson W."/>
            <person name="Kern R."/>
        </authorList>
    </citation>
    <scope>NUCLEOTIDE SEQUENCE [LARGE SCALE GENOMIC DNA]</scope>
    <source>
        <strain evidence="2 3">FO-92</strain>
    </source>
</reference>
<feature type="region of interest" description="Disordered" evidence="1">
    <location>
        <begin position="1"/>
        <end position="20"/>
    </location>
</feature>
<dbReference type="Proteomes" id="UP000233375">
    <property type="component" value="Unassembled WGS sequence"/>
</dbReference>
<proteinExistence type="predicted"/>
<sequence>MDAQTPKFHKEPISSSSNNEPAFQVFLNENLVAEVRGTDTEHQTVIPMRELTDYEESKLYEYISSFQSK</sequence>
<evidence type="ECO:0000313" key="2">
    <source>
        <dbReference type="EMBL" id="PKG23002.1"/>
    </source>
</evidence>
<dbReference type="AlphaFoldDB" id="A0A2N0Z0G2"/>
<comment type="caution">
    <text evidence="2">The sequence shown here is derived from an EMBL/GenBank/DDBJ whole genome shotgun (WGS) entry which is preliminary data.</text>
</comment>
<name>A0A2N0Z0G2_9BACI</name>
<dbReference type="EMBL" id="PISE01000031">
    <property type="protein sequence ID" value="PKG23002.1"/>
    <property type="molecule type" value="Genomic_DNA"/>
</dbReference>